<evidence type="ECO:0000313" key="2">
    <source>
        <dbReference type="EMBL" id="KAF5204237.1"/>
    </source>
</evidence>
<keyword evidence="3" id="KW-1185">Reference proteome</keyword>
<sequence length="103" mass="11749">MNIRQLNRKNSQTKSQGVSGSVPLGTQTSRNIQSYKLQDHKQLQNLITLFQNHETPTPVSSTPTLLLIYSRPRHTPSCKRDNEGQHFEYAGVSVSHKRRAHQN</sequence>
<comment type="caution">
    <text evidence="2">The sequence shown here is derived from an EMBL/GenBank/DDBJ whole genome shotgun (WGS) entry which is preliminary data.</text>
</comment>
<gene>
    <name evidence="2" type="ORF">FRX31_006176</name>
</gene>
<dbReference type="EMBL" id="JABWDY010005672">
    <property type="protein sequence ID" value="KAF5204237.1"/>
    <property type="molecule type" value="Genomic_DNA"/>
</dbReference>
<evidence type="ECO:0000313" key="3">
    <source>
        <dbReference type="Proteomes" id="UP000554482"/>
    </source>
</evidence>
<evidence type="ECO:0000256" key="1">
    <source>
        <dbReference type="SAM" id="MobiDB-lite"/>
    </source>
</evidence>
<organism evidence="2 3">
    <name type="scientific">Thalictrum thalictroides</name>
    <name type="common">Rue-anemone</name>
    <name type="synonym">Anemone thalictroides</name>
    <dbReference type="NCBI Taxonomy" id="46969"/>
    <lineage>
        <taxon>Eukaryota</taxon>
        <taxon>Viridiplantae</taxon>
        <taxon>Streptophyta</taxon>
        <taxon>Embryophyta</taxon>
        <taxon>Tracheophyta</taxon>
        <taxon>Spermatophyta</taxon>
        <taxon>Magnoliopsida</taxon>
        <taxon>Ranunculales</taxon>
        <taxon>Ranunculaceae</taxon>
        <taxon>Thalictroideae</taxon>
        <taxon>Thalictrum</taxon>
    </lineage>
</organism>
<protein>
    <submittedName>
        <fullName evidence="2">Uncharacterized protein</fullName>
    </submittedName>
</protein>
<feature type="region of interest" description="Disordered" evidence="1">
    <location>
        <begin position="1"/>
        <end position="30"/>
    </location>
</feature>
<proteinExistence type="predicted"/>
<dbReference type="Proteomes" id="UP000554482">
    <property type="component" value="Unassembled WGS sequence"/>
</dbReference>
<name>A0A7J6X5B2_THATH</name>
<dbReference type="AlphaFoldDB" id="A0A7J6X5B2"/>
<accession>A0A7J6X5B2</accession>
<reference evidence="2 3" key="1">
    <citation type="submission" date="2020-06" db="EMBL/GenBank/DDBJ databases">
        <title>Transcriptomic and genomic resources for Thalictrum thalictroides and T. hernandezii: Facilitating candidate gene discovery in an emerging model plant lineage.</title>
        <authorList>
            <person name="Arias T."/>
            <person name="Riano-Pachon D.M."/>
            <person name="Di Stilio V.S."/>
        </authorList>
    </citation>
    <scope>NUCLEOTIDE SEQUENCE [LARGE SCALE GENOMIC DNA]</scope>
    <source>
        <strain evidence="3">cv. WT478/WT964</strain>
        <tissue evidence="2">Leaves</tissue>
    </source>
</reference>